<dbReference type="SUPFAM" id="SSF53474">
    <property type="entry name" value="alpha/beta-Hydrolases"/>
    <property type="match status" value="1"/>
</dbReference>
<name>A0A1I3JQ47_9RHOB</name>
<dbReference type="Proteomes" id="UP000199110">
    <property type="component" value="Unassembled WGS sequence"/>
</dbReference>
<organism evidence="2 3">
    <name type="scientific">Jannaschia pohangensis</name>
    <dbReference type="NCBI Taxonomy" id="390807"/>
    <lineage>
        <taxon>Bacteria</taxon>
        <taxon>Pseudomonadati</taxon>
        <taxon>Pseudomonadota</taxon>
        <taxon>Alphaproteobacteria</taxon>
        <taxon>Rhodobacterales</taxon>
        <taxon>Roseobacteraceae</taxon>
        <taxon>Jannaschia</taxon>
    </lineage>
</organism>
<dbReference type="Pfam" id="PF01738">
    <property type="entry name" value="DLH"/>
    <property type="match status" value="1"/>
</dbReference>
<gene>
    <name evidence="2" type="ORF">SAMN04488095_1394</name>
</gene>
<dbReference type="GO" id="GO:0016787">
    <property type="term" value="F:hydrolase activity"/>
    <property type="evidence" value="ECO:0007669"/>
    <property type="project" value="UniProtKB-KW"/>
</dbReference>
<dbReference type="PANTHER" id="PTHR22946">
    <property type="entry name" value="DIENELACTONE HYDROLASE DOMAIN-CONTAINING PROTEIN-RELATED"/>
    <property type="match status" value="1"/>
</dbReference>
<keyword evidence="3" id="KW-1185">Reference proteome</keyword>
<keyword evidence="2" id="KW-0378">Hydrolase</keyword>
<evidence type="ECO:0000313" key="3">
    <source>
        <dbReference type="Proteomes" id="UP000199110"/>
    </source>
</evidence>
<dbReference type="InterPro" id="IPR002925">
    <property type="entry name" value="Dienelactn_hydro"/>
</dbReference>
<dbReference type="STRING" id="390807.SAMN04488095_1394"/>
<protein>
    <submittedName>
        <fullName evidence="2">Dienelactone hydrolase</fullName>
    </submittedName>
</protein>
<dbReference type="EMBL" id="FORA01000001">
    <property type="protein sequence ID" value="SFI62389.1"/>
    <property type="molecule type" value="Genomic_DNA"/>
</dbReference>
<evidence type="ECO:0000259" key="1">
    <source>
        <dbReference type="Pfam" id="PF01738"/>
    </source>
</evidence>
<accession>A0A1I3JQ47</accession>
<dbReference type="AlphaFoldDB" id="A0A1I3JQ47"/>
<dbReference type="InterPro" id="IPR050261">
    <property type="entry name" value="FrsA_esterase"/>
</dbReference>
<dbReference type="InterPro" id="IPR029058">
    <property type="entry name" value="AB_hydrolase_fold"/>
</dbReference>
<reference evidence="2 3" key="1">
    <citation type="submission" date="2016-10" db="EMBL/GenBank/DDBJ databases">
        <authorList>
            <person name="de Groot N.N."/>
        </authorList>
    </citation>
    <scope>NUCLEOTIDE SEQUENCE [LARGE SCALE GENOMIC DNA]</scope>
    <source>
        <strain evidence="2 3">DSM 19073</strain>
    </source>
</reference>
<proteinExistence type="predicted"/>
<feature type="domain" description="Dienelactone hydrolase" evidence="1">
    <location>
        <begin position="16"/>
        <end position="220"/>
    </location>
</feature>
<sequence>MGEAYSYAAAGETMVGYRARPATPNGAGLLIAPAFAGLRDFEMAQADLWATKGYDVLAVDYYGDGWRTEDSAEAATKMATVQSDRPAFLRRMQAALSEVRGWGAARVGAFGFCLGGKAVLDLARSGQGDAIVTLHGVFDAPGTPTVAMPPVLLCHGWADPLATPAQFGVLAAELEEHCADWQALCLGRTEHAFTNPGRPDGYVERSARRSFAATEAFLAEKLVS</sequence>
<dbReference type="OrthoDB" id="9787933at2"/>
<evidence type="ECO:0000313" key="2">
    <source>
        <dbReference type="EMBL" id="SFI62389.1"/>
    </source>
</evidence>
<dbReference type="RefSeq" id="WP_092778326.1">
    <property type="nucleotide sequence ID" value="NZ_FORA01000001.1"/>
</dbReference>
<dbReference type="PANTHER" id="PTHR22946:SF0">
    <property type="entry name" value="DIENELACTONE HYDROLASE DOMAIN-CONTAINING PROTEIN"/>
    <property type="match status" value="1"/>
</dbReference>
<dbReference type="Gene3D" id="3.40.50.1820">
    <property type="entry name" value="alpha/beta hydrolase"/>
    <property type="match status" value="1"/>
</dbReference>